<protein>
    <recommendedName>
        <fullName evidence="3">DUF3182 family protein</fullName>
    </recommendedName>
</protein>
<dbReference type="EMBL" id="CACSAS010000001">
    <property type="protein sequence ID" value="CAA0096474.1"/>
    <property type="molecule type" value="Genomic_DNA"/>
</dbReference>
<dbReference type="AlphaFoldDB" id="A0A5S9NZY0"/>
<reference evidence="1 2" key="1">
    <citation type="submission" date="2019-12" db="EMBL/GenBank/DDBJ databases">
        <authorList>
            <person name="Reyes-Prieto M."/>
        </authorList>
    </citation>
    <scope>NUCLEOTIDE SEQUENCE [LARGE SCALE GENOMIC DNA]</scope>
    <source>
        <strain evidence="1">HF14-78462</strain>
    </source>
</reference>
<dbReference type="InterPro" id="IPR021519">
    <property type="entry name" value="DUF3182"/>
</dbReference>
<evidence type="ECO:0000313" key="1">
    <source>
        <dbReference type="EMBL" id="CAA0096474.1"/>
    </source>
</evidence>
<sequence>MGSLAATFTTMERTEVRPSVPPVVVVPEEAKHAGHRDATVRTLASRIAVLRGSSVIDYPPASLPSCGCYAVPVGTLVGSRIASYLGILSETDLFGGLVPYAVQAGKAITHSLVEDDAARPEGWSADFARAVRHVTLAGYSAFDRNSAHKAATRLLTDGPVRLKAAWADGGQAQRVIRERGALEPALDALDTPELARCGLVIEPDLHETRTYSIGRVRIGDAVLAYIGWQHTTPDNAGASAYGGSVLAAVAGEFDRLRHLPLDEPARQALQCALTYDEAASTHFPGLIASRRNYDVVSGRDATGALRIAVLEQSWRIGGASGAEIAAFEAFSAAPGLAAVRASCHERYGRVHEVPPDSFVYFDADDPEVGPLIKYARIEARHRAL</sequence>
<accession>A0A5S9NZY0</accession>
<dbReference type="Pfam" id="PF11379">
    <property type="entry name" value="DUF3182"/>
    <property type="match status" value="1"/>
</dbReference>
<evidence type="ECO:0000313" key="2">
    <source>
        <dbReference type="Proteomes" id="UP000433050"/>
    </source>
</evidence>
<dbReference type="Proteomes" id="UP000433050">
    <property type="component" value="Unassembled WGS sequence"/>
</dbReference>
<proteinExistence type="predicted"/>
<keyword evidence="2" id="KW-1185">Reference proteome</keyword>
<name>A0A5S9NZY0_9HYPH</name>
<gene>
    <name evidence="1" type="ORF">STARVERO_02024</name>
</gene>
<organism evidence="1 2">
    <name type="scientific">Starkeya nomas</name>
    <dbReference type="NCBI Taxonomy" id="2666134"/>
    <lineage>
        <taxon>Bacteria</taxon>
        <taxon>Pseudomonadati</taxon>
        <taxon>Pseudomonadota</taxon>
        <taxon>Alphaproteobacteria</taxon>
        <taxon>Hyphomicrobiales</taxon>
        <taxon>Xanthobacteraceae</taxon>
        <taxon>Starkeya</taxon>
    </lineage>
</organism>
<dbReference type="SUPFAM" id="SSF56059">
    <property type="entry name" value="Glutathione synthetase ATP-binding domain-like"/>
    <property type="match status" value="1"/>
</dbReference>
<evidence type="ECO:0008006" key="3">
    <source>
        <dbReference type="Google" id="ProtNLM"/>
    </source>
</evidence>